<protein>
    <submittedName>
        <fullName evidence="1">Uncharacterized protein</fullName>
    </submittedName>
</protein>
<organism evidence="1 2">
    <name type="scientific">Laedolimicola ammoniilytica</name>
    <dbReference type="NCBI Taxonomy" id="2981771"/>
    <lineage>
        <taxon>Bacteria</taxon>
        <taxon>Bacillati</taxon>
        <taxon>Bacillota</taxon>
        <taxon>Clostridia</taxon>
        <taxon>Lachnospirales</taxon>
        <taxon>Lachnospiraceae</taxon>
        <taxon>Laedolimicola</taxon>
    </lineage>
</organism>
<accession>A0ABT2S1M8</accession>
<dbReference type="Proteomes" id="UP001652461">
    <property type="component" value="Unassembled WGS sequence"/>
</dbReference>
<evidence type="ECO:0000313" key="2">
    <source>
        <dbReference type="Proteomes" id="UP001652461"/>
    </source>
</evidence>
<comment type="caution">
    <text evidence="1">The sequence shown here is derived from an EMBL/GenBank/DDBJ whole genome shotgun (WGS) entry which is preliminary data.</text>
</comment>
<dbReference type="RefSeq" id="WP_262670938.1">
    <property type="nucleotide sequence ID" value="NZ_JAOQKC010000036.1"/>
</dbReference>
<evidence type="ECO:0000313" key="1">
    <source>
        <dbReference type="EMBL" id="MCU6698495.1"/>
    </source>
</evidence>
<reference evidence="1 2" key="1">
    <citation type="journal article" date="2021" name="ISME Commun">
        <title>Automated analysis of genomic sequences facilitates high-throughput and comprehensive description of bacteria.</title>
        <authorList>
            <person name="Hitch T.C.A."/>
        </authorList>
    </citation>
    <scope>NUCLEOTIDE SEQUENCE [LARGE SCALE GENOMIC DNA]</scope>
    <source>
        <strain evidence="1 2">Sanger_04</strain>
    </source>
</reference>
<name>A0ABT2S1M8_9FIRM</name>
<keyword evidence="2" id="KW-1185">Reference proteome</keyword>
<dbReference type="EMBL" id="JAOQKC010000036">
    <property type="protein sequence ID" value="MCU6698495.1"/>
    <property type="molecule type" value="Genomic_DNA"/>
</dbReference>
<proteinExistence type="predicted"/>
<gene>
    <name evidence="1" type="ORF">OCV63_16635</name>
</gene>
<sequence length="100" mass="11644">MRKSVVLNSCIWYNKSVEFSDRMCPYGHIIVMLHSGKILMVETKGDHLDNDESKEKAKIGDQWAKLAGKQYKYYMVFETKQPDYPGAYSLERFMEIVNGL</sequence>